<sequence length="269" mass="30085">MPPRVKQAAPREKRQRTSCHSPSPSTTPCILLPLPTNDLRSFETRSITVEWAVTINVITPFKVHTLLSNIGWENILHCGGNAYPSLVRSVYASIKECSMDEANLFFKIGFSDQDFMFDVTRVSSILNVHPSNNGPKSVSDSLSAVEMVVITETLCGDVIPWEDVHLAQMRIPSPEIQRHQGSTSRNDPIQEEEHADEQPSQASLAPSFGDHLTNLERDMTAVRQDLGDMKKKQFAWMKKIFLYLSNILKSCQRDDVDAPASPSPPPDLE</sequence>
<keyword evidence="2" id="KW-1185">Reference proteome</keyword>
<organism evidence="1 2">
    <name type="scientific">Persea americana</name>
    <name type="common">Avocado</name>
    <dbReference type="NCBI Taxonomy" id="3435"/>
    <lineage>
        <taxon>Eukaryota</taxon>
        <taxon>Viridiplantae</taxon>
        <taxon>Streptophyta</taxon>
        <taxon>Embryophyta</taxon>
        <taxon>Tracheophyta</taxon>
        <taxon>Spermatophyta</taxon>
        <taxon>Magnoliopsida</taxon>
        <taxon>Magnoliidae</taxon>
        <taxon>Laurales</taxon>
        <taxon>Lauraceae</taxon>
        <taxon>Persea</taxon>
    </lineage>
</organism>
<accession>A0ACC2LAH7</accession>
<gene>
    <name evidence="1" type="ORF">MRB53_023663</name>
</gene>
<protein>
    <submittedName>
        <fullName evidence="1">Uncharacterized protein</fullName>
    </submittedName>
</protein>
<dbReference type="Proteomes" id="UP001234297">
    <property type="component" value="Chromosome 7"/>
</dbReference>
<dbReference type="EMBL" id="CM056815">
    <property type="protein sequence ID" value="KAJ8630340.1"/>
    <property type="molecule type" value="Genomic_DNA"/>
</dbReference>
<proteinExistence type="predicted"/>
<name>A0ACC2LAH7_PERAE</name>
<evidence type="ECO:0000313" key="2">
    <source>
        <dbReference type="Proteomes" id="UP001234297"/>
    </source>
</evidence>
<evidence type="ECO:0000313" key="1">
    <source>
        <dbReference type="EMBL" id="KAJ8630340.1"/>
    </source>
</evidence>
<reference evidence="1 2" key="1">
    <citation type="journal article" date="2022" name="Hortic Res">
        <title>A haplotype resolved chromosomal level avocado genome allows analysis of novel avocado genes.</title>
        <authorList>
            <person name="Nath O."/>
            <person name="Fletcher S.J."/>
            <person name="Hayward A."/>
            <person name="Shaw L.M."/>
            <person name="Masouleh A.K."/>
            <person name="Furtado A."/>
            <person name="Henry R.J."/>
            <person name="Mitter N."/>
        </authorList>
    </citation>
    <scope>NUCLEOTIDE SEQUENCE [LARGE SCALE GENOMIC DNA]</scope>
    <source>
        <strain evidence="2">cv. Hass</strain>
    </source>
</reference>
<comment type="caution">
    <text evidence="1">The sequence shown here is derived from an EMBL/GenBank/DDBJ whole genome shotgun (WGS) entry which is preliminary data.</text>
</comment>